<name>A0A168BM21_CORFA</name>
<gene>
    <name evidence="2" type="ORF">ISF_02270</name>
</gene>
<sequence length="58" mass="6079">MRFSILFLASLVGMAAAQCASTGGVCRDTGCRMHGGRCVSGPGLCYCGYGHAFDEEQE</sequence>
<evidence type="ECO:0000313" key="3">
    <source>
        <dbReference type="Proteomes" id="UP000076744"/>
    </source>
</evidence>
<organism evidence="2 3">
    <name type="scientific">Cordyceps fumosorosea (strain ARSEF 2679)</name>
    <name type="common">Isaria fumosorosea</name>
    <dbReference type="NCBI Taxonomy" id="1081104"/>
    <lineage>
        <taxon>Eukaryota</taxon>
        <taxon>Fungi</taxon>
        <taxon>Dikarya</taxon>
        <taxon>Ascomycota</taxon>
        <taxon>Pezizomycotina</taxon>
        <taxon>Sordariomycetes</taxon>
        <taxon>Hypocreomycetidae</taxon>
        <taxon>Hypocreales</taxon>
        <taxon>Cordycipitaceae</taxon>
        <taxon>Cordyceps</taxon>
    </lineage>
</organism>
<reference evidence="2 3" key="1">
    <citation type="journal article" date="2016" name="Genome Biol. Evol.">
        <title>Divergent and convergent evolution of fungal pathogenicity.</title>
        <authorList>
            <person name="Shang Y."/>
            <person name="Xiao G."/>
            <person name="Zheng P."/>
            <person name="Cen K."/>
            <person name="Zhan S."/>
            <person name="Wang C."/>
        </authorList>
    </citation>
    <scope>NUCLEOTIDE SEQUENCE [LARGE SCALE GENOMIC DNA]</scope>
    <source>
        <strain evidence="2 3">ARSEF 2679</strain>
    </source>
</reference>
<keyword evidence="3" id="KW-1185">Reference proteome</keyword>
<dbReference type="Proteomes" id="UP000076744">
    <property type="component" value="Unassembled WGS sequence"/>
</dbReference>
<accession>A0A168BM21</accession>
<feature type="signal peptide" evidence="1">
    <location>
        <begin position="1"/>
        <end position="17"/>
    </location>
</feature>
<comment type="caution">
    <text evidence="2">The sequence shown here is derived from an EMBL/GenBank/DDBJ whole genome shotgun (WGS) entry which is preliminary data.</text>
</comment>
<evidence type="ECO:0000313" key="2">
    <source>
        <dbReference type="EMBL" id="OAA70296.1"/>
    </source>
</evidence>
<keyword evidence="1" id="KW-0732">Signal</keyword>
<dbReference type="AlphaFoldDB" id="A0A168BM21"/>
<protein>
    <submittedName>
        <fullName evidence="2">Uncharacterized protein</fullName>
    </submittedName>
</protein>
<feature type="chain" id="PRO_5007895690" evidence="1">
    <location>
        <begin position="18"/>
        <end position="58"/>
    </location>
</feature>
<evidence type="ECO:0000256" key="1">
    <source>
        <dbReference type="SAM" id="SignalP"/>
    </source>
</evidence>
<proteinExistence type="predicted"/>
<dbReference type="RefSeq" id="XP_018706583.1">
    <property type="nucleotide sequence ID" value="XM_018845876.1"/>
</dbReference>
<dbReference type="GeneID" id="30018562"/>
<dbReference type="EMBL" id="AZHB01000004">
    <property type="protein sequence ID" value="OAA70296.1"/>
    <property type="molecule type" value="Genomic_DNA"/>
</dbReference>